<evidence type="ECO:0000313" key="2">
    <source>
        <dbReference type="EMBL" id="UNI22122.1"/>
    </source>
</evidence>
<organism evidence="2 3">
    <name type="scientific">Purpureocillium takamizusanense</name>
    <dbReference type="NCBI Taxonomy" id="2060973"/>
    <lineage>
        <taxon>Eukaryota</taxon>
        <taxon>Fungi</taxon>
        <taxon>Dikarya</taxon>
        <taxon>Ascomycota</taxon>
        <taxon>Pezizomycotina</taxon>
        <taxon>Sordariomycetes</taxon>
        <taxon>Hypocreomycetidae</taxon>
        <taxon>Hypocreales</taxon>
        <taxon>Ophiocordycipitaceae</taxon>
        <taxon>Purpureocillium</taxon>
    </lineage>
</organism>
<evidence type="ECO:0000313" key="3">
    <source>
        <dbReference type="Proteomes" id="UP000829364"/>
    </source>
</evidence>
<feature type="compositionally biased region" description="Basic and acidic residues" evidence="1">
    <location>
        <begin position="1"/>
        <end position="22"/>
    </location>
</feature>
<dbReference type="AlphaFoldDB" id="A0A9Q8QMV1"/>
<feature type="region of interest" description="Disordered" evidence="1">
    <location>
        <begin position="1"/>
        <end position="26"/>
    </location>
</feature>
<dbReference type="EMBL" id="CP086361">
    <property type="protein sequence ID" value="UNI22122.1"/>
    <property type="molecule type" value="Genomic_DNA"/>
</dbReference>
<dbReference type="KEGG" id="ptkz:JDV02_008042"/>
<reference evidence="2" key="1">
    <citation type="submission" date="2021-11" db="EMBL/GenBank/DDBJ databases">
        <title>Purpureocillium_takamizusanense_genome.</title>
        <authorList>
            <person name="Nguyen N.-H."/>
        </authorList>
    </citation>
    <scope>NUCLEOTIDE SEQUENCE</scope>
    <source>
        <strain evidence="2">PT3</strain>
    </source>
</reference>
<dbReference type="GeneID" id="72069990"/>
<keyword evidence="3" id="KW-1185">Reference proteome</keyword>
<sequence length="54" mass="5945">METNRHGNDSNDRDGSNDRDANSGHTHSALDFEFTFDVSEVAGGVIEPEVREPL</sequence>
<protein>
    <submittedName>
        <fullName evidence="2">Uncharacterized protein</fullName>
    </submittedName>
</protein>
<dbReference type="Proteomes" id="UP000829364">
    <property type="component" value="Chromosome 8"/>
</dbReference>
<dbReference type="RefSeq" id="XP_047845603.1">
    <property type="nucleotide sequence ID" value="XM_047989600.1"/>
</dbReference>
<name>A0A9Q8QMV1_9HYPO</name>
<gene>
    <name evidence="2" type="ORF">JDV02_008042</name>
</gene>
<accession>A0A9Q8QMV1</accession>
<proteinExistence type="predicted"/>
<evidence type="ECO:0000256" key="1">
    <source>
        <dbReference type="SAM" id="MobiDB-lite"/>
    </source>
</evidence>